<sequence>MASLRVFVSSTCFDLGPIRGQLRNFLTSIGYEPIMSDYNDVLYDPRIHTHTSCIEEIVTCDIIILLVGSRFGGKAIPEAISKVDFDAILEKSKSVEHLKKKENISVTQLEILKAVETEIPIFTFIDSRLWNDHELYEKNKSKPILKDIEFPSIEKPETAEFIFEFINFLRHRTKGNSINTFSKFEDIDEALKKQWAGLFQKLLNESRNKQLEFKRIDNLSNQFEDLKTAILTSIGSSNERDVARGVVRFRKLVDFLRNLRLTDYSRVLNENITWDAFISEVVGVTRIIELDDSMISSNRIMRMKTLMVKNDNTFYEVRYSTEYINELALEFEAFIALSSDIRNIIFDALNDMRNGLMTIRYQREDFREYLDRLQQQRQLFDDEEIPSV</sequence>
<feature type="domain" description="DUF4062" evidence="1">
    <location>
        <begin position="5"/>
        <end position="84"/>
    </location>
</feature>
<evidence type="ECO:0000313" key="3">
    <source>
        <dbReference type="Proteomes" id="UP000661715"/>
    </source>
</evidence>
<accession>A0ABR7USP9</accession>
<evidence type="ECO:0000259" key="1">
    <source>
        <dbReference type="Pfam" id="PF13271"/>
    </source>
</evidence>
<dbReference type="Pfam" id="PF13271">
    <property type="entry name" value="DUF4062"/>
    <property type="match status" value="1"/>
</dbReference>
<comment type="caution">
    <text evidence="2">The sequence shown here is derived from an EMBL/GenBank/DDBJ whole genome shotgun (WGS) entry which is preliminary data.</text>
</comment>
<proteinExistence type="predicted"/>
<reference evidence="2 3" key="1">
    <citation type="journal article" date="2020" name="Microbiol. Res.">
        <title>Flavobacterium pokkalii sp. nov., a novel plant growth promoting native rhizobacteria isolated from pokkali rice grown in coastal saline affected agricultural regions of southern India, Kerala.</title>
        <authorList>
            <person name="Menon R.R."/>
            <person name="Kumari S."/>
            <person name="Viver T."/>
            <person name="Rameshkumar N."/>
        </authorList>
    </citation>
    <scope>NUCLEOTIDE SEQUENCE [LARGE SCALE GENOMIC DNA]</scope>
    <source>
        <strain evidence="2 3">L1I52</strain>
    </source>
</reference>
<keyword evidence="3" id="KW-1185">Reference proteome</keyword>
<name>A0ABR7USP9_9FLAO</name>
<organism evidence="2 3">
    <name type="scientific">Flavobacterium pokkalii</name>
    <dbReference type="NCBI Taxonomy" id="1940408"/>
    <lineage>
        <taxon>Bacteria</taxon>
        <taxon>Pseudomonadati</taxon>
        <taxon>Bacteroidota</taxon>
        <taxon>Flavobacteriia</taxon>
        <taxon>Flavobacteriales</taxon>
        <taxon>Flavobacteriaceae</taxon>
        <taxon>Flavobacterium</taxon>
    </lineage>
</organism>
<dbReference type="EMBL" id="NASZ01000019">
    <property type="protein sequence ID" value="MBD0725941.1"/>
    <property type="molecule type" value="Genomic_DNA"/>
</dbReference>
<dbReference type="InterPro" id="IPR025139">
    <property type="entry name" value="DUF4062"/>
</dbReference>
<dbReference type="RefSeq" id="WP_188221088.1">
    <property type="nucleotide sequence ID" value="NZ_NASZ01000019.1"/>
</dbReference>
<dbReference type="Proteomes" id="UP000661715">
    <property type="component" value="Unassembled WGS sequence"/>
</dbReference>
<protein>
    <recommendedName>
        <fullName evidence="1">DUF4062 domain-containing protein</fullName>
    </recommendedName>
</protein>
<gene>
    <name evidence="2" type="ORF">B6A10_12190</name>
</gene>
<evidence type="ECO:0000313" key="2">
    <source>
        <dbReference type="EMBL" id="MBD0725941.1"/>
    </source>
</evidence>